<evidence type="ECO:0000256" key="1">
    <source>
        <dbReference type="SAM" id="Phobius"/>
    </source>
</evidence>
<keyword evidence="1" id="KW-0472">Membrane</keyword>
<dbReference type="GO" id="GO:0016020">
    <property type="term" value="C:membrane"/>
    <property type="evidence" value="ECO:0007669"/>
    <property type="project" value="TreeGrafter"/>
</dbReference>
<feature type="transmembrane region" description="Helical" evidence="1">
    <location>
        <begin position="45"/>
        <end position="66"/>
    </location>
</feature>
<keyword evidence="2" id="KW-1185">Reference proteome</keyword>
<keyword evidence="1" id="KW-1133">Transmembrane helix</keyword>
<feature type="transmembrane region" description="Helical" evidence="1">
    <location>
        <begin position="188"/>
        <end position="207"/>
    </location>
</feature>
<name>A0A6J2TRC1_DROLE</name>
<evidence type="ECO:0000313" key="3">
    <source>
        <dbReference type="RefSeq" id="XP_030377658.1"/>
    </source>
</evidence>
<dbReference type="Proteomes" id="UP000504634">
    <property type="component" value="Unplaced"/>
</dbReference>
<dbReference type="PANTHER" id="PTHR12242:SF46">
    <property type="entry name" value="IP08657P-RELATED"/>
    <property type="match status" value="1"/>
</dbReference>
<feature type="transmembrane region" description="Helical" evidence="1">
    <location>
        <begin position="72"/>
        <end position="93"/>
    </location>
</feature>
<gene>
    <name evidence="3" type="primary">LOC115626426</name>
</gene>
<feature type="transmembrane region" description="Helical" evidence="1">
    <location>
        <begin position="124"/>
        <end position="147"/>
    </location>
</feature>
<organism evidence="2 3">
    <name type="scientific">Drosophila lebanonensis</name>
    <name type="common">Fruit fly</name>
    <name type="synonym">Scaptodrosophila lebanonensis</name>
    <dbReference type="NCBI Taxonomy" id="7225"/>
    <lineage>
        <taxon>Eukaryota</taxon>
        <taxon>Metazoa</taxon>
        <taxon>Ecdysozoa</taxon>
        <taxon>Arthropoda</taxon>
        <taxon>Hexapoda</taxon>
        <taxon>Insecta</taxon>
        <taxon>Pterygota</taxon>
        <taxon>Neoptera</taxon>
        <taxon>Endopterygota</taxon>
        <taxon>Diptera</taxon>
        <taxon>Brachycera</taxon>
        <taxon>Muscomorpha</taxon>
        <taxon>Ephydroidea</taxon>
        <taxon>Drosophilidae</taxon>
        <taxon>Scaptodrosophila</taxon>
    </lineage>
</organism>
<dbReference type="OrthoDB" id="419711at2759"/>
<protein>
    <submittedName>
        <fullName evidence="3">Protein rolling stone</fullName>
    </submittedName>
</protein>
<keyword evidence="1" id="KW-0812">Transmembrane</keyword>
<dbReference type="InterPro" id="IPR049352">
    <property type="entry name" value="Rost"/>
</dbReference>
<evidence type="ECO:0000313" key="2">
    <source>
        <dbReference type="Proteomes" id="UP000504634"/>
    </source>
</evidence>
<dbReference type="RefSeq" id="XP_030377658.1">
    <property type="nucleotide sequence ID" value="XM_030521798.1"/>
</dbReference>
<feature type="transmembrane region" description="Helical" evidence="1">
    <location>
        <begin position="159"/>
        <end position="181"/>
    </location>
</feature>
<feature type="transmembrane region" description="Helical" evidence="1">
    <location>
        <begin position="227"/>
        <end position="253"/>
    </location>
</feature>
<reference evidence="3" key="1">
    <citation type="submission" date="2025-08" db="UniProtKB">
        <authorList>
            <consortium name="RefSeq"/>
        </authorList>
    </citation>
    <scope>IDENTIFICATION</scope>
    <source>
        <strain evidence="3">11010-0011.00</strain>
        <tissue evidence="3">Whole body</tissue>
    </source>
</reference>
<sequence length="275" mass="32414">MQLIKKFCKGFGKELQLQNFNYEYNRVELFYKSQWQKNELSFTYLLYRWVLALFFLGVHIICMIVQFCDGKFFIYMTNWGFGMCTITQIIAAIQVTRWHFDLQNIRSLVQESGAKARMTRSLKLYWLIYNMSLSLALIISTVYWIFLHGKMNKPARFPVISVLTHGLNSVLMIIDFLIIAFPLRLLHVVYCMSTAIFFFVFTVIYHFSGGTDEFGNHYVYPILDWTKPVGCIITFAGIFMLYIIFWLLLFGVYKLKRVFNRAFSIVWSPHAVGLL</sequence>
<dbReference type="GeneID" id="115626426"/>
<dbReference type="PANTHER" id="PTHR12242">
    <property type="entry name" value="OS02G0130600 PROTEIN-RELATED"/>
    <property type="match status" value="1"/>
</dbReference>
<accession>A0A6J2TRC1</accession>
<dbReference type="AlphaFoldDB" id="A0A6J2TRC1"/>
<proteinExistence type="predicted"/>
<dbReference type="Pfam" id="PF21534">
    <property type="entry name" value="Rost"/>
    <property type="match status" value="1"/>
</dbReference>